<reference evidence="1 2" key="1">
    <citation type="submission" date="2015-04" db="EMBL/GenBank/DDBJ databases">
        <title>Lasius niger genome sequencing.</title>
        <authorList>
            <person name="Konorov E.A."/>
            <person name="Nikitin M.A."/>
            <person name="Kirill M.V."/>
            <person name="Chang P."/>
        </authorList>
    </citation>
    <scope>NUCLEOTIDE SEQUENCE [LARGE SCALE GENOMIC DNA]</scope>
    <source>
        <tissue evidence="1">Whole</tissue>
    </source>
</reference>
<comment type="caution">
    <text evidence="1">The sequence shown here is derived from an EMBL/GenBank/DDBJ whole genome shotgun (WGS) entry which is preliminary data.</text>
</comment>
<dbReference type="EMBL" id="LBMM01008679">
    <property type="protein sequence ID" value="KMQ88708.1"/>
    <property type="molecule type" value="Genomic_DNA"/>
</dbReference>
<organism evidence="1 2">
    <name type="scientific">Lasius niger</name>
    <name type="common">Black garden ant</name>
    <dbReference type="NCBI Taxonomy" id="67767"/>
    <lineage>
        <taxon>Eukaryota</taxon>
        <taxon>Metazoa</taxon>
        <taxon>Ecdysozoa</taxon>
        <taxon>Arthropoda</taxon>
        <taxon>Hexapoda</taxon>
        <taxon>Insecta</taxon>
        <taxon>Pterygota</taxon>
        <taxon>Neoptera</taxon>
        <taxon>Endopterygota</taxon>
        <taxon>Hymenoptera</taxon>
        <taxon>Apocrita</taxon>
        <taxon>Aculeata</taxon>
        <taxon>Formicoidea</taxon>
        <taxon>Formicidae</taxon>
        <taxon>Formicinae</taxon>
        <taxon>Lasius</taxon>
        <taxon>Lasius</taxon>
    </lineage>
</organism>
<dbReference type="PaxDb" id="67767-A0A0J7KE17"/>
<dbReference type="STRING" id="67767.A0A0J7KE17"/>
<evidence type="ECO:0000313" key="2">
    <source>
        <dbReference type="Proteomes" id="UP000036403"/>
    </source>
</evidence>
<proteinExistence type="predicted"/>
<dbReference type="Proteomes" id="UP000036403">
    <property type="component" value="Unassembled WGS sequence"/>
</dbReference>
<protein>
    <submittedName>
        <fullName evidence="1">Gag-pol polyprotein</fullName>
    </submittedName>
</protein>
<dbReference type="PANTHER" id="PTHR11439:SF467">
    <property type="entry name" value="INTEGRASE CATALYTIC DOMAIN-CONTAINING PROTEIN"/>
    <property type="match status" value="1"/>
</dbReference>
<dbReference type="CDD" id="cd09272">
    <property type="entry name" value="RNase_HI_RT_Ty1"/>
    <property type="match status" value="1"/>
</dbReference>
<accession>A0A0J7KE17</accession>
<dbReference type="PANTHER" id="PTHR11439">
    <property type="entry name" value="GAG-POL-RELATED RETROTRANSPOSON"/>
    <property type="match status" value="1"/>
</dbReference>
<evidence type="ECO:0000313" key="1">
    <source>
        <dbReference type="EMBL" id="KMQ88708.1"/>
    </source>
</evidence>
<dbReference type="AlphaFoldDB" id="A0A0J7KE17"/>
<sequence length="287" mass="32862">MKDLGEANHILGLRITRNRKDGKIWLDQSNYIGRIIRECGMEDCNPVSTPFDTSTKLSHDMEPKTKEDIDYMKNIQYREVVGKLQYASQGTRPDITFAVNSVSRYLPNPGKEHWMATKRILRYLKETQNMALEFNCNQNGRLIGFCDADWGNDSDTRRSTTGNIFLLQGEPVVWQSKQRHTVALSTVEAEYMALSAACQEVMWLRTLAKNIDPVILLSPTALHSDNKGAIDLARYSGYRPRSKHIDIRHHFVRYKVENGDFNIIFVPTSDIIADALTKGLFKTKFKD</sequence>
<name>A0A0J7KE17_LASNI</name>
<keyword evidence="2" id="KW-1185">Reference proteome</keyword>
<gene>
    <name evidence="1" type="ORF">RF55_11760</name>
</gene>
<dbReference type="OrthoDB" id="7549815at2759"/>